<dbReference type="Pfam" id="PF00255">
    <property type="entry name" value="GSHPx"/>
    <property type="match status" value="1"/>
</dbReference>
<evidence type="ECO:0000256" key="1">
    <source>
        <dbReference type="ARBA" id="ARBA00006926"/>
    </source>
</evidence>
<protein>
    <recommendedName>
        <fullName evidence="4">Glutathione peroxidase</fullName>
    </recommendedName>
</protein>
<dbReference type="Gene3D" id="3.40.30.10">
    <property type="entry name" value="Glutaredoxin"/>
    <property type="match status" value="1"/>
</dbReference>
<keyword evidence="8" id="KW-1185">Reference proteome</keyword>
<dbReference type="Proteomes" id="UP000321323">
    <property type="component" value="Chromosome"/>
</dbReference>
<dbReference type="EMBL" id="CP136508">
    <property type="protein sequence ID" value="WUR13399.1"/>
    <property type="molecule type" value="Genomic_DNA"/>
</dbReference>
<evidence type="ECO:0000259" key="6">
    <source>
        <dbReference type="PROSITE" id="PS51352"/>
    </source>
</evidence>
<name>A0ABZ1ULH5_9BURK</name>
<keyword evidence="2 4" id="KW-0575">Peroxidase</keyword>
<dbReference type="PROSITE" id="PS51352">
    <property type="entry name" value="THIOREDOXIN_2"/>
    <property type="match status" value="1"/>
</dbReference>
<dbReference type="InterPro" id="IPR013766">
    <property type="entry name" value="Thioredoxin_domain"/>
</dbReference>
<dbReference type="SUPFAM" id="SSF52833">
    <property type="entry name" value="Thioredoxin-like"/>
    <property type="match status" value="1"/>
</dbReference>
<evidence type="ECO:0000256" key="2">
    <source>
        <dbReference type="ARBA" id="ARBA00022559"/>
    </source>
</evidence>
<reference evidence="7 8" key="1">
    <citation type="journal article" date="2019" name="Int. J. Syst. Evol. Microbiol.">
        <title>The Draft Whole-Genome Sequence of the Antibiotic Producer Empedobacter haloabium ATCC 31962 Provides Indications for Its Taxonomic Reclassification.</title>
        <authorList>
            <person name="Miess H."/>
            <person name="Arlt P."/>
            <person name="Apel A.K."/>
            <person name="Weber T."/>
            <person name="Nieselt K."/>
            <person name="Hanssen F."/>
            <person name="Czemmel S."/>
            <person name="Nahnsen S."/>
            <person name="Gross H."/>
        </authorList>
    </citation>
    <scope>NUCLEOTIDE SEQUENCE [LARGE SCALE GENOMIC DNA]</scope>
    <source>
        <strain evidence="7 8">ATCC 31962</strain>
    </source>
</reference>
<evidence type="ECO:0000256" key="3">
    <source>
        <dbReference type="ARBA" id="ARBA00023002"/>
    </source>
</evidence>
<evidence type="ECO:0000256" key="4">
    <source>
        <dbReference type="RuleBase" id="RU000499"/>
    </source>
</evidence>
<feature type="chain" id="PRO_5045309190" description="Glutathione peroxidase" evidence="5">
    <location>
        <begin position="24"/>
        <end position="199"/>
    </location>
</feature>
<dbReference type="PANTHER" id="PTHR11592">
    <property type="entry name" value="GLUTATHIONE PEROXIDASE"/>
    <property type="match status" value="1"/>
</dbReference>
<feature type="signal peptide" evidence="5">
    <location>
        <begin position="1"/>
        <end position="23"/>
    </location>
</feature>
<keyword evidence="5" id="KW-0732">Signal</keyword>
<accession>A0ABZ1ULH5</accession>
<dbReference type="InterPro" id="IPR029759">
    <property type="entry name" value="GPX_AS"/>
</dbReference>
<keyword evidence="3 4" id="KW-0560">Oxidoreductase</keyword>
<sequence length="199" mass="21252">MTFSFRVACLSLLGLLSSAPVLAQQSAKPAAPALTARPASCPALLRQSFKRLQDDVPQDLCQYAGKVVLVVNTASYCGFTSQYEGLEGLYAKYADKGLVVLGFPSNDFGKQEPGSSKEIADFCFNTYGVKFPMFAKSVVSGAAPNPLYADLIKATGKAPAWNFHKYLIGRDGKVIESFPSKVKPTDKELVGAVEKALAG</sequence>
<comment type="similarity">
    <text evidence="1 4">Belongs to the glutathione peroxidase family.</text>
</comment>
<proteinExistence type="inferred from homology"/>
<gene>
    <name evidence="7" type="ORF">E7V67_027570</name>
</gene>
<dbReference type="InterPro" id="IPR000889">
    <property type="entry name" value="Glutathione_peroxidase"/>
</dbReference>
<dbReference type="PROSITE" id="PS51355">
    <property type="entry name" value="GLUTATHIONE_PEROXID_3"/>
    <property type="match status" value="1"/>
</dbReference>
<dbReference type="PROSITE" id="PS00460">
    <property type="entry name" value="GLUTATHIONE_PEROXID_1"/>
    <property type="match status" value="1"/>
</dbReference>
<organism evidence="7 8">
    <name type="scientific">[Empedobacter] haloabium</name>
    <dbReference type="NCBI Taxonomy" id="592317"/>
    <lineage>
        <taxon>Bacteria</taxon>
        <taxon>Pseudomonadati</taxon>
        <taxon>Pseudomonadota</taxon>
        <taxon>Betaproteobacteria</taxon>
        <taxon>Burkholderiales</taxon>
        <taxon>Oxalobacteraceae</taxon>
        <taxon>Telluria group</taxon>
        <taxon>Telluria group incertae sedis</taxon>
    </lineage>
</organism>
<evidence type="ECO:0000256" key="5">
    <source>
        <dbReference type="SAM" id="SignalP"/>
    </source>
</evidence>
<dbReference type="InterPro" id="IPR036249">
    <property type="entry name" value="Thioredoxin-like_sf"/>
</dbReference>
<dbReference type="CDD" id="cd00340">
    <property type="entry name" value="GSH_Peroxidase"/>
    <property type="match status" value="1"/>
</dbReference>
<dbReference type="PANTHER" id="PTHR11592:SF40">
    <property type="entry name" value="THIOREDOXIN_GLUTATHIONE PEROXIDASE BTUE"/>
    <property type="match status" value="1"/>
</dbReference>
<dbReference type="GO" id="GO:0004601">
    <property type="term" value="F:peroxidase activity"/>
    <property type="evidence" value="ECO:0007669"/>
    <property type="project" value="UniProtKB-KW"/>
</dbReference>
<evidence type="ECO:0000313" key="7">
    <source>
        <dbReference type="EMBL" id="WUR13399.1"/>
    </source>
</evidence>
<feature type="domain" description="Thioredoxin" evidence="6">
    <location>
        <begin position="25"/>
        <end position="198"/>
    </location>
</feature>
<evidence type="ECO:0000313" key="8">
    <source>
        <dbReference type="Proteomes" id="UP000321323"/>
    </source>
</evidence>
<dbReference type="PIRSF" id="PIRSF000303">
    <property type="entry name" value="Glutathion_perox"/>
    <property type="match status" value="1"/>
</dbReference>
<dbReference type="PRINTS" id="PR01011">
    <property type="entry name" value="GLUTPROXDASE"/>
</dbReference>